<evidence type="ECO:0000256" key="1">
    <source>
        <dbReference type="SAM" id="Phobius"/>
    </source>
</evidence>
<protein>
    <submittedName>
        <fullName evidence="2">DUF2127 domain-containing protein</fullName>
    </submittedName>
</protein>
<dbReference type="Proteomes" id="UP000573001">
    <property type="component" value="Unassembled WGS sequence"/>
</dbReference>
<sequence>MNERTWSRGRVLDLVFLLGIALKGLDGAVELLLGLPLLVLRPAQVLGIARALTAGELREDPHDLLAHVLLHGAASLSADATVVAAVYLVVHGAVKLGILAALFRGTARVYPWAIVALSGFLVWQGYQLATGPTVGIAALTVFDAVVIALTWREWRRHRGLRDAWRSVVGRPAAPSAPPARDDTAALVRAPRVSRGS</sequence>
<evidence type="ECO:0000313" key="3">
    <source>
        <dbReference type="Proteomes" id="UP000573001"/>
    </source>
</evidence>
<organism evidence="2 3">
    <name type="scientific">Curtobacterium pusillum</name>
    <dbReference type="NCBI Taxonomy" id="69373"/>
    <lineage>
        <taxon>Bacteria</taxon>
        <taxon>Bacillati</taxon>
        <taxon>Actinomycetota</taxon>
        <taxon>Actinomycetes</taxon>
        <taxon>Micrococcales</taxon>
        <taxon>Microbacteriaceae</taxon>
        <taxon>Curtobacterium</taxon>
    </lineage>
</organism>
<dbReference type="EMBL" id="JABMCE010000069">
    <property type="protein sequence ID" value="NUU13593.1"/>
    <property type="molecule type" value="Genomic_DNA"/>
</dbReference>
<name>A0ABX2M7Z9_9MICO</name>
<dbReference type="InterPro" id="IPR021125">
    <property type="entry name" value="DUF2127"/>
</dbReference>
<accession>A0ABX2M7Z9</accession>
<keyword evidence="1" id="KW-1133">Transmembrane helix</keyword>
<evidence type="ECO:0000313" key="2">
    <source>
        <dbReference type="EMBL" id="NUU13593.1"/>
    </source>
</evidence>
<feature type="transmembrane region" description="Helical" evidence="1">
    <location>
        <begin position="80"/>
        <end position="102"/>
    </location>
</feature>
<feature type="transmembrane region" description="Helical" evidence="1">
    <location>
        <begin position="132"/>
        <end position="151"/>
    </location>
</feature>
<feature type="transmembrane region" description="Helical" evidence="1">
    <location>
        <begin position="109"/>
        <end position="126"/>
    </location>
</feature>
<comment type="caution">
    <text evidence="2">The sequence shown here is derived from an EMBL/GenBank/DDBJ whole genome shotgun (WGS) entry which is preliminary data.</text>
</comment>
<dbReference type="Pfam" id="PF09900">
    <property type="entry name" value="DUF2127"/>
    <property type="match status" value="1"/>
</dbReference>
<proteinExistence type="predicted"/>
<keyword evidence="1" id="KW-0812">Transmembrane</keyword>
<keyword evidence="3" id="KW-1185">Reference proteome</keyword>
<keyword evidence="1" id="KW-0472">Membrane</keyword>
<gene>
    <name evidence="2" type="ORF">HP507_07085</name>
</gene>
<reference evidence="2 3" key="1">
    <citation type="submission" date="2020-05" db="EMBL/GenBank/DDBJ databases">
        <title>Genome Sequencing of Type Strains.</title>
        <authorList>
            <person name="Lemaire J.F."/>
            <person name="Inderbitzin P."/>
            <person name="Gregorio O.A."/>
            <person name="Collins S.B."/>
            <person name="Wespe N."/>
            <person name="Knight-Connoni V."/>
        </authorList>
    </citation>
    <scope>NUCLEOTIDE SEQUENCE [LARGE SCALE GENOMIC DNA]</scope>
    <source>
        <strain evidence="2 3">ATCC 19096</strain>
    </source>
</reference>
<dbReference type="RefSeq" id="WP_175351087.1">
    <property type="nucleotide sequence ID" value="NZ_BAAAWQ010000001.1"/>
</dbReference>